<protein>
    <submittedName>
        <fullName evidence="1">Uncharacterized protein</fullName>
    </submittedName>
</protein>
<dbReference type="AlphaFoldDB" id="A0A0V1IUB4"/>
<dbReference type="EMBL" id="JYDV01000182">
    <property type="protein sequence ID" value="KRZ26388.1"/>
    <property type="molecule type" value="Genomic_DNA"/>
</dbReference>
<gene>
    <name evidence="1" type="ORF">T4C_6935</name>
</gene>
<evidence type="ECO:0000313" key="1">
    <source>
        <dbReference type="EMBL" id="KRZ26388.1"/>
    </source>
</evidence>
<evidence type="ECO:0000313" key="2">
    <source>
        <dbReference type="Proteomes" id="UP000054826"/>
    </source>
</evidence>
<reference evidence="1 2" key="1">
    <citation type="submission" date="2015-01" db="EMBL/GenBank/DDBJ databases">
        <title>Evolution of Trichinella species and genotypes.</title>
        <authorList>
            <person name="Korhonen P.K."/>
            <person name="Edoardo P."/>
            <person name="Giuseppe L.R."/>
            <person name="Gasser R.B."/>
        </authorList>
    </citation>
    <scope>NUCLEOTIDE SEQUENCE [LARGE SCALE GENOMIC DNA]</scope>
    <source>
        <strain evidence="1">ISS176</strain>
    </source>
</reference>
<accession>A0A0V1IUB4</accession>
<dbReference type="Proteomes" id="UP000054826">
    <property type="component" value="Unassembled WGS sequence"/>
</dbReference>
<name>A0A0V1IUB4_TRIPS</name>
<sequence>MTKQCDVGWIHLASAQPSVVKKFKATRQLVFPIRRFVIKLGLMFIFITQSEQKYDFVFCLGDFDNKIEILIQLAIETNINFFSFNNVQSLFGGFVETQSFSISFSFLFNTAVISFKLAAFSEPIVAGEIGVVTEGPPATLPSVMSFNEPAWAPACSGVTFVGFWAGFASSVAGAGSGGSCSCFSSFFPAHNKINSTVITNARMPMKMDTIPKCAVFTEGSSKGAIAEKQIKQKKYHFKMVKRNGFKIKISFFHRRVSSCSNKTSLITVGAAFCSEVSLDLCDMRVEIVLEMLD</sequence>
<comment type="caution">
    <text evidence="1">The sequence shown here is derived from an EMBL/GenBank/DDBJ whole genome shotgun (WGS) entry which is preliminary data.</text>
</comment>
<proteinExistence type="predicted"/>
<organism evidence="1 2">
    <name type="scientific">Trichinella pseudospiralis</name>
    <name type="common">Parasitic roundworm</name>
    <dbReference type="NCBI Taxonomy" id="6337"/>
    <lineage>
        <taxon>Eukaryota</taxon>
        <taxon>Metazoa</taxon>
        <taxon>Ecdysozoa</taxon>
        <taxon>Nematoda</taxon>
        <taxon>Enoplea</taxon>
        <taxon>Dorylaimia</taxon>
        <taxon>Trichinellida</taxon>
        <taxon>Trichinellidae</taxon>
        <taxon>Trichinella</taxon>
    </lineage>
</organism>